<feature type="domain" description="Peptidase S54 rhomboid" evidence="8">
    <location>
        <begin position="38"/>
        <end position="190"/>
    </location>
</feature>
<evidence type="ECO:0000313" key="10">
    <source>
        <dbReference type="Proteomes" id="UP000179797"/>
    </source>
</evidence>
<feature type="transmembrane region" description="Helical" evidence="7">
    <location>
        <begin position="174"/>
        <end position="190"/>
    </location>
</feature>
<dbReference type="PANTHER" id="PTHR43731">
    <property type="entry name" value="RHOMBOID PROTEASE"/>
    <property type="match status" value="1"/>
</dbReference>
<protein>
    <submittedName>
        <fullName evidence="9">Rhomboid family intramembrane serine protease</fullName>
    </submittedName>
</protein>
<dbReference type="GO" id="GO:0004252">
    <property type="term" value="F:serine-type endopeptidase activity"/>
    <property type="evidence" value="ECO:0007669"/>
    <property type="project" value="InterPro"/>
</dbReference>
<accession>A0A1S1Z272</accession>
<feature type="transmembrane region" description="Helical" evidence="7">
    <location>
        <begin position="140"/>
        <end position="162"/>
    </location>
</feature>
<evidence type="ECO:0000256" key="1">
    <source>
        <dbReference type="ARBA" id="ARBA00004141"/>
    </source>
</evidence>
<dbReference type="SUPFAM" id="SSF144091">
    <property type="entry name" value="Rhomboid-like"/>
    <property type="match status" value="1"/>
</dbReference>
<organism evidence="9 10">
    <name type="scientific">Flammeovirga pacifica</name>
    <dbReference type="NCBI Taxonomy" id="915059"/>
    <lineage>
        <taxon>Bacteria</taxon>
        <taxon>Pseudomonadati</taxon>
        <taxon>Bacteroidota</taxon>
        <taxon>Cytophagia</taxon>
        <taxon>Cytophagales</taxon>
        <taxon>Flammeovirgaceae</taxon>
        <taxon>Flammeovirga</taxon>
    </lineage>
</organism>
<sequence length="208" mass="23455">MSITLLLIILNVGVSYYAFQNDSVRYKLLMDPYLVSSKNQWYRFITSSLVHSNWMHLLFNMLTLYFFGGAVERICLILAGNGVTGNLAFLALYFGGAIIADIPSYIQHKGNINYRSLGASGAVSAVVFFMIIFAPIQEICLYFVICLPSFILGAIFLVYSYYQSNNPNTYINHSAHLFGAIFGVAFAILLDPNSIIRFFQQIQSWITF</sequence>
<dbReference type="RefSeq" id="WP_044225665.1">
    <property type="nucleotide sequence ID" value="NZ_JRYR02000001.1"/>
</dbReference>
<proteinExistence type="inferred from homology"/>
<dbReference type="Pfam" id="PF01694">
    <property type="entry name" value="Rhomboid"/>
    <property type="match status" value="1"/>
</dbReference>
<evidence type="ECO:0000313" key="9">
    <source>
        <dbReference type="EMBL" id="OHX67205.1"/>
    </source>
</evidence>
<dbReference type="STRING" id="915059.NH26_13070"/>
<dbReference type="InterPro" id="IPR050925">
    <property type="entry name" value="Rhomboid_protease_S54"/>
</dbReference>
<dbReference type="GO" id="GO:0006508">
    <property type="term" value="P:proteolysis"/>
    <property type="evidence" value="ECO:0007669"/>
    <property type="project" value="UniProtKB-KW"/>
</dbReference>
<dbReference type="InterPro" id="IPR035952">
    <property type="entry name" value="Rhomboid-like_sf"/>
</dbReference>
<evidence type="ECO:0000256" key="2">
    <source>
        <dbReference type="ARBA" id="ARBA00009045"/>
    </source>
</evidence>
<feature type="transmembrane region" description="Helical" evidence="7">
    <location>
        <begin position="112"/>
        <end position="133"/>
    </location>
</feature>
<evidence type="ECO:0000256" key="6">
    <source>
        <dbReference type="ARBA" id="ARBA00023136"/>
    </source>
</evidence>
<reference evidence="9 10" key="1">
    <citation type="journal article" date="2012" name="Int. J. Syst. Evol. Microbiol.">
        <title>Flammeovirga pacifica sp. nov., isolated from deep-sea sediment.</title>
        <authorList>
            <person name="Xu H."/>
            <person name="Fu Y."/>
            <person name="Yang N."/>
            <person name="Ding Z."/>
            <person name="Lai Q."/>
            <person name="Zeng R."/>
        </authorList>
    </citation>
    <scope>NUCLEOTIDE SEQUENCE [LARGE SCALE GENOMIC DNA]</scope>
    <source>
        <strain evidence="10">DSM 24597 / LMG 26175 / WPAGA1</strain>
    </source>
</reference>
<keyword evidence="5 7" id="KW-1133">Transmembrane helix</keyword>
<gene>
    <name evidence="9" type="ORF">NH26_13070</name>
</gene>
<keyword evidence="10" id="KW-1185">Reference proteome</keyword>
<keyword evidence="6 7" id="KW-0472">Membrane</keyword>
<keyword evidence="3 7" id="KW-0812">Transmembrane</keyword>
<dbReference type="InterPro" id="IPR022764">
    <property type="entry name" value="Peptidase_S54_rhomboid_dom"/>
</dbReference>
<evidence type="ECO:0000256" key="5">
    <source>
        <dbReference type="ARBA" id="ARBA00022989"/>
    </source>
</evidence>
<evidence type="ECO:0000259" key="8">
    <source>
        <dbReference type="Pfam" id="PF01694"/>
    </source>
</evidence>
<dbReference type="OrthoDB" id="9807874at2"/>
<dbReference type="Gene3D" id="1.20.1540.10">
    <property type="entry name" value="Rhomboid-like"/>
    <property type="match status" value="1"/>
</dbReference>
<dbReference type="Proteomes" id="UP000179797">
    <property type="component" value="Unassembled WGS sequence"/>
</dbReference>
<comment type="caution">
    <text evidence="9">The sequence shown here is derived from an EMBL/GenBank/DDBJ whole genome shotgun (WGS) entry which is preliminary data.</text>
</comment>
<evidence type="ECO:0000256" key="3">
    <source>
        <dbReference type="ARBA" id="ARBA00022692"/>
    </source>
</evidence>
<comment type="subcellular location">
    <subcellularLocation>
        <location evidence="1">Membrane</location>
        <topology evidence="1">Multi-pass membrane protein</topology>
    </subcellularLocation>
</comment>
<keyword evidence="4" id="KW-0378">Hydrolase</keyword>
<dbReference type="EMBL" id="JRYR02000001">
    <property type="protein sequence ID" value="OHX67205.1"/>
    <property type="molecule type" value="Genomic_DNA"/>
</dbReference>
<name>A0A1S1Z272_FLAPC</name>
<dbReference type="AlphaFoldDB" id="A0A1S1Z272"/>
<feature type="transmembrane region" description="Helical" evidence="7">
    <location>
        <begin position="44"/>
        <end position="67"/>
    </location>
</feature>
<feature type="transmembrane region" description="Helical" evidence="7">
    <location>
        <begin position="74"/>
        <end position="100"/>
    </location>
</feature>
<keyword evidence="9" id="KW-0645">Protease</keyword>
<evidence type="ECO:0000256" key="7">
    <source>
        <dbReference type="SAM" id="Phobius"/>
    </source>
</evidence>
<dbReference type="GO" id="GO:0016020">
    <property type="term" value="C:membrane"/>
    <property type="evidence" value="ECO:0007669"/>
    <property type="project" value="UniProtKB-SubCell"/>
</dbReference>
<comment type="similarity">
    <text evidence="2">Belongs to the peptidase S54 family.</text>
</comment>
<evidence type="ECO:0000256" key="4">
    <source>
        <dbReference type="ARBA" id="ARBA00022801"/>
    </source>
</evidence>
<dbReference type="PANTHER" id="PTHR43731:SF14">
    <property type="entry name" value="PRESENILIN-ASSOCIATED RHOMBOID-LIKE PROTEIN, MITOCHONDRIAL"/>
    <property type="match status" value="1"/>
</dbReference>